<dbReference type="InterPro" id="IPR036915">
    <property type="entry name" value="Cyclin-like_sf"/>
</dbReference>
<gene>
    <name evidence="1" type="ORF">CK203_001298</name>
</gene>
<reference evidence="1 2" key="1">
    <citation type="journal article" date="2018" name="PLoS Genet.">
        <title>Population sequencing reveals clonal diversity and ancestral inbreeding in the grapevine cultivar Chardonnay.</title>
        <authorList>
            <person name="Roach M.J."/>
            <person name="Johnson D.L."/>
            <person name="Bohlmann J."/>
            <person name="van Vuuren H.J."/>
            <person name="Jones S.J."/>
            <person name="Pretorius I.S."/>
            <person name="Schmidt S.A."/>
            <person name="Borneman A.R."/>
        </authorList>
    </citation>
    <scope>NUCLEOTIDE SEQUENCE [LARGE SCALE GENOMIC DNA]</scope>
    <source>
        <strain evidence="2">cv. Chardonnay</strain>
        <tissue evidence="1">Leaf</tissue>
    </source>
</reference>
<comment type="caution">
    <text evidence="1">The sequence shown here is derived from an EMBL/GenBank/DDBJ whole genome shotgun (WGS) entry which is preliminary data.</text>
</comment>
<protein>
    <submittedName>
        <fullName evidence="1">Uncharacterized protein</fullName>
    </submittedName>
</protein>
<evidence type="ECO:0000313" key="1">
    <source>
        <dbReference type="EMBL" id="RVX22128.1"/>
    </source>
</evidence>
<proteinExistence type="predicted"/>
<dbReference type="AlphaFoldDB" id="A0A438KLP0"/>
<dbReference type="Gene3D" id="1.10.472.10">
    <property type="entry name" value="Cyclin-like"/>
    <property type="match status" value="1"/>
</dbReference>
<organism evidence="1 2">
    <name type="scientific">Vitis vinifera</name>
    <name type="common">Grape</name>
    <dbReference type="NCBI Taxonomy" id="29760"/>
    <lineage>
        <taxon>Eukaryota</taxon>
        <taxon>Viridiplantae</taxon>
        <taxon>Streptophyta</taxon>
        <taxon>Embryophyta</taxon>
        <taxon>Tracheophyta</taxon>
        <taxon>Spermatophyta</taxon>
        <taxon>Magnoliopsida</taxon>
        <taxon>eudicotyledons</taxon>
        <taxon>Gunneridae</taxon>
        <taxon>Pentapetalae</taxon>
        <taxon>rosids</taxon>
        <taxon>Vitales</taxon>
        <taxon>Vitaceae</taxon>
        <taxon>Viteae</taxon>
        <taxon>Vitis</taxon>
    </lineage>
</organism>
<sequence length="109" mass="12212">MCFWSWEYPAAELGLGVDVFSRWYSKADVICVGIMLSSTRHCLFILVLPEMAAKLSVASVQPHHIAAGAAYLAAKILNLDVASYQYIWQEFQTTPAILQDVAQQLMELF</sequence>
<dbReference type="EMBL" id="QGNW01000004">
    <property type="protein sequence ID" value="RVX22128.1"/>
    <property type="molecule type" value="Genomic_DNA"/>
</dbReference>
<evidence type="ECO:0000313" key="2">
    <source>
        <dbReference type="Proteomes" id="UP000288805"/>
    </source>
</evidence>
<dbReference type="SUPFAM" id="SSF47954">
    <property type="entry name" value="Cyclin-like"/>
    <property type="match status" value="1"/>
</dbReference>
<dbReference type="Proteomes" id="UP000288805">
    <property type="component" value="Unassembled WGS sequence"/>
</dbReference>
<name>A0A438KLP0_VITVI</name>
<accession>A0A438KLP0</accession>